<keyword evidence="2" id="KW-1185">Reference proteome</keyword>
<reference evidence="1 2" key="1">
    <citation type="submission" date="2018-11" db="EMBL/GenBank/DDBJ databases">
        <authorList>
            <consortium name="Pathogen Informatics"/>
        </authorList>
    </citation>
    <scope>NUCLEOTIDE SEQUENCE [LARGE SCALE GENOMIC DNA]</scope>
</reference>
<dbReference type="EMBL" id="UYRU01065461">
    <property type="protein sequence ID" value="VDN16331.1"/>
    <property type="molecule type" value="Genomic_DNA"/>
</dbReference>
<dbReference type="AlphaFoldDB" id="A0A3P7MEL9"/>
<name>A0A3P7MEL9_DIBLA</name>
<proteinExistence type="predicted"/>
<accession>A0A3P7MEL9</accession>
<sequence length="95" mass="10531">MYPLSTEKSDILPPIPDVSLRPKYSEAFNAETYMEPKGGVTAERMTEHAPFAVSDGRSFVLHVATAAAAFCMSWYYRRGLSELNPGICDLKTMVP</sequence>
<gene>
    <name evidence="1" type="ORF">DILT_LOCUS12162</name>
</gene>
<protein>
    <submittedName>
        <fullName evidence="1">Uncharacterized protein</fullName>
    </submittedName>
</protein>
<organism evidence="1 2">
    <name type="scientific">Dibothriocephalus latus</name>
    <name type="common">Fish tapeworm</name>
    <name type="synonym">Diphyllobothrium latum</name>
    <dbReference type="NCBI Taxonomy" id="60516"/>
    <lineage>
        <taxon>Eukaryota</taxon>
        <taxon>Metazoa</taxon>
        <taxon>Spiralia</taxon>
        <taxon>Lophotrochozoa</taxon>
        <taxon>Platyhelminthes</taxon>
        <taxon>Cestoda</taxon>
        <taxon>Eucestoda</taxon>
        <taxon>Diphyllobothriidea</taxon>
        <taxon>Diphyllobothriidae</taxon>
        <taxon>Dibothriocephalus</taxon>
    </lineage>
</organism>
<evidence type="ECO:0000313" key="2">
    <source>
        <dbReference type="Proteomes" id="UP000281553"/>
    </source>
</evidence>
<dbReference type="OrthoDB" id="6243832at2759"/>
<dbReference type="Proteomes" id="UP000281553">
    <property type="component" value="Unassembled WGS sequence"/>
</dbReference>
<evidence type="ECO:0000313" key="1">
    <source>
        <dbReference type="EMBL" id="VDN16331.1"/>
    </source>
</evidence>